<evidence type="ECO:0000256" key="3">
    <source>
        <dbReference type="ARBA" id="ARBA00022452"/>
    </source>
</evidence>
<feature type="transmembrane region" description="Helical" evidence="10">
    <location>
        <begin position="58"/>
        <end position="75"/>
    </location>
</feature>
<keyword evidence="5 9" id="KW-0798">TonB box</keyword>
<evidence type="ECO:0000256" key="6">
    <source>
        <dbReference type="ARBA" id="ARBA00023136"/>
    </source>
</evidence>
<dbReference type="Pfam" id="PF07715">
    <property type="entry name" value="Plug"/>
    <property type="match status" value="1"/>
</dbReference>
<dbReference type="InterPro" id="IPR036942">
    <property type="entry name" value="Beta-barrel_TonB_sf"/>
</dbReference>
<dbReference type="Gene3D" id="2.60.40.1120">
    <property type="entry name" value="Carboxypeptidase-like, regulatory domain"/>
    <property type="match status" value="1"/>
</dbReference>
<dbReference type="AlphaFoldDB" id="A0A1T3D7L7"/>
<evidence type="ECO:0000259" key="11">
    <source>
        <dbReference type="Pfam" id="PF00593"/>
    </source>
</evidence>
<dbReference type="InterPro" id="IPR008969">
    <property type="entry name" value="CarboxyPept-like_regulatory"/>
</dbReference>
<evidence type="ECO:0000256" key="2">
    <source>
        <dbReference type="ARBA" id="ARBA00022448"/>
    </source>
</evidence>
<keyword evidence="3 8" id="KW-1134">Transmembrane beta strand</keyword>
<dbReference type="SUPFAM" id="SSF56935">
    <property type="entry name" value="Porins"/>
    <property type="match status" value="1"/>
</dbReference>
<evidence type="ECO:0000313" key="14">
    <source>
        <dbReference type="EMBL" id="OPB49336.1"/>
    </source>
</evidence>
<evidence type="ECO:0000256" key="4">
    <source>
        <dbReference type="ARBA" id="ARBA00022692"/>
    </source>
</evidence>
<gene>
    <name evidence="13" type="ORF">AYC66_08825</name>
    <name evidence="14" type="ORF">BAY09_00960</name>
</gene>
<keyword evidence="4 8" id="KW-0812">Transmembrane</keyword>
<dbReference type="GO" id="GO:0009279">
    <property type="term" value="C:cell outer membrane"/>
    <property type="evidence" value="ECO:0007669"/>
    <property type="project" value="UniProtKB-SubCell"/>
</dbReference>
<feature type="domain" description="TonB-dependent receptor-like beta-barrel" evidence="11">
    <location>
        <begin position="526"/>
        <end position="865"/>
    </location>
</feature>
<evidence type="ECO:0000256" key="5">
    <source>
        <dbReference type="ARBA" id="ARBA00023077"/>
    </source>
</evidence>
<evidence type="ECO:0000256" key="9">
    <source>
        <dbReference type="RuleBase" id="RU003357"/>
    </source>
</evidence>
<keyword evidence="2 8" id="KW-0813">Transport</keyword>
<evidence type="ECO:0000256" key="7">
    <source>
        <dbReference type="ARBA" id="ARBA00023237"/>
    </source>
</evidence>
<keyword evidence="6 8" id="KW-0472">Membrane</keyword>
<dbReference type="InterPro" id="IPR012910">
    <property type="entry name" value="Plug_dom"/>
</dbReference>
<sequence>MILLILIDDIVFVFPLYMPVISYCLRFCKKNAFNCKKNAFYVKNLYTFGFILKNEKIAMKKILFLTFIGGMAYMVKANELVIKKYATERGVIQTEVTGRVVNQENNTPIAGASVYAKSNPDIKTLTDEKGNFVLNLPEGETHVVVSADGYTTIEYRADAGSELLVKLKSSENVIEQVVITALGVKKVGKSVTYAITELKGDQFDKAKETNVANALTGKIAGVNVSSTATGPNGSSRVVIRGNGSLNGNNQPMYVVNDLPIDNTQLNLPVIGNGANLTRINVDRGDGTTVINPDDIQSITVLKGGTAAALYGANAANGVILINTKRGAPQKGIGIDYNTSFTLENVAIVPDWQYEYGAGDKGKKPLTQSEAVSTGRWSWGAKMDGSDVIQFDGVKRPYNPQKNNIRNFYRTGNTFTNSVALSGGTEKAAGRLSLSNMDNKNIIPNADFNRKTINIAGNVNLTNWLKFDVVAQYNIEKSNNRPTVSDAEANPNWGAYMIANTVDIRNLAPGYDVNGMEVAWNPVPIATNPQYVINKIKNNDTKNRFIGMLNVKLNFTPDLFLVGRVGQDYTNYNFTGYIPKTTLNNPIGYLQSSKMALSTLNSEAILNYTKKNIYKDFSLNALLGVNSRTTLRDETRIEGSGFILDNVYSLTNLSTVSYTYPYGKTKTNSVYGALDLDYKNVFFLNFTGRQDWFSTLSPKNNSVFYPSIGTSVIVSDIFRMPKWISYAKFRSSWAQVGGATPDPYALQPSFILSQGGHNGQQLQGYTNYRVPNATLSPLTSTTFEIGTDLGFFRNRLNVDFAWYDRSTTNDIVETTISNSSGATTSLLNIGKMRNRGIELLINSKVYKSKNFSWDVTLNSSYNKNTVEALTDQLNSISMATSVNGYAIVTSDVGRPYSIIKGYRPLTDASGNIVYNVSGGSATIARGPLEELGLGVHPWGIGLSNDFKYKSFTLSFLIDAKFGGSLFSGTDLYGTRMGLTKLTLEGRENGLPIKGVDTNGKPVDMVIAPENLRTYYDGMRNITSMFVYDASFIKLRQVVIGYKLPAIKRLPAIREISVSFVARNLFILYKKTPNVDPESVFSAGNAQGIEQFGVPRTRSFGLSLNVKL</sequence>
<dbReference type="Proteomes" id="UP000189738">
    <property type="component" value="Chromosome"/>
</dbReference>
<evidence type="ECO:0000313" key="15">
    <source>
        <dbReference type="Proteomes" id="UP000189738"/>
    </source>
</evidence>
<reference evidence="14" key="2">
    <citation type="submission" date="2016-06" db="EMBL/GenBank/DDBJ databases">
        <authorList>
            <person name="Nicholson A.C."/>
        </authorList>
    </citation>
    <scope>NUCLEOTIDE SEQUENCE [LARGE SCALE GENOMIC DNA]</scope>
    <source>
        <strain evidence="14">E6809</strain>
    </source>
</reference>
<dbReference type="NCBIfam" id="TIGR04057">
    <property type="entry name" value="SusC_RagA_signa"/>
    <property type="match status" value="1"/>
</dbReference>
<accession>A0A1T3D7L7</accession>
<dbReference type="EMBL" id="MAHS01000009">
    <property type="protein sequence ID" value="OPB49336.1"/>
    <property type="molecule type" value="Genomic_DNA"/>
</dbReference>
<dbReference type="Pfam" id="PF00593">
    <property type="entry name" value="TonB_dep_Rec_b-barrel"/>
    <property type="match status" value="1"/>
</dbReference>
<name>A0A1T3D7L7_9FLAO</name>
<dbReference type="InterPro" id="IPR000531">
    <property type="entry name" value="Beta-barrel_TonB"/>
</dbReference>
<evidence type="ECO:0000256" key="8">
    <source>
        <dbReference type="PROSITE-ProRule" id="PRU01360"/>
    </source>
</evidence>
<dbReference type="NCBIfam" id="TIGR04056">
    <property type="entry name" value="OMP_RagA_SusC"/>
    <property type="match status" value="1"/>
</dbReference>
<keyword evidence="10" id="KW-1133">Transmembrane helix</keyword>
<reference evidence="13 15" key="1">
    <citation type="submission" date="2016-02" db="EMBL/GenBank/DDBJ databases">
        <authorList>
            <person name="Nicholson A.C."/>
            <person name="Humrighouse B.W."/>
            <person name="Loparev V."/>
            <person name="Emery B."/>
            <person name="Graziano J."/>
            <person name="McQuiston J.R."/>
        </authorList>
    </citation>
    <scope>NUCLEOTIDE SEQUENCE [LARGE SCALE GENOMIC DNA]</scope>
    <source>
        <strain evidence="13 15">E6809</strain>
    </source>
</reference>
<dbReference type="Pfam" id="PF13715">
    <property type="entry name" value="CarbopepD_reg_2"/>
    <property type="match status" value="1"/>
</dbReference>
<dbReference type="InterPro" id="IPR023997">
    <property type="entry name" value="TonB-dep_OMP_SusC/RagA_CS"/>
</dbReference>
<organism evidence="14">
    <name type="scientific">Elizabethkingia anophelis</name>
    <dbReference type="NCBI Taxonomy" id="1117645"/>
    <lineage>
        <taxon>Bacteria</taxon>
        <taxon>Pseudomonadati</taxon>
        <taxon>Bacteroidota</taxon>
        <taxon>Flavobacteriia</taxon>
        <taxon>Flavobacteriales</taxon>
        <taxon>Weeksellaceae</taxon>
        <taxon>Elizabethkingia</taxon>
    </lineage>
</organism>
<protein>
    <submittedName>
        <fullName evidence="13">SusC/RagA family TonB-linked outer membrane protein</fullName>
    </submittedName>
    <submittedName>
        <fullName evidence="14">SusC/RagA family protein</fullName>
    </submittedName>
</protein>
<dbReference type="PROSITE" id="PS52016">
    <property type="entry name" value="TONB_DEPENDENT_REC_3"/>
    <property type="match status" value="1"/>
</dbReference>
<proteinExistence type="inferred from homology"/>
<dbReference type="EMBL" id="CP014339">
    <property type="protein sequence ID" value="AQX50773.1"/>
    <property type="molecule type" value="Genomic_DNA"/>
</dbReference>
<feature type="domain" description="TonB-dependent receptor plug" evidence="12">
    <location>
        <begin position="190"/>
        <end position="318"/>
    </location>
</feature>
<comment type="similarity">
    <text evidence="8 9">Belongs to the TonB-dependent receptor family.</text>
</comment>
<dbReference type="InterPro" id="IPR037066">
    <property type="entry name" value="Plug_dom_sf"/>
</dbReference>
<dbReference type="InterPro" id="IPR023996">
    <property type="entry name" value="TonB-dep_OMP_SusC/RagA"/>
</dbReference>
<dbReference type="InterPro" id="IPR039426">
    <property type="entry name" value="TonB-dep_rcpt-like"/>
</dbReference>
<dbReference type="Gene3D" id="2.40.170.20">
    <property type="entry name" value="TonB-dependent receptor, beta-barrel domain"/>
    <property type="match status" value="1"/>
</dbReference>
<comment type="subcellular location">
    <subcellularLocation>
        <location evidence="1 8">Cell outer membrane</location>
        <topology evidence="1 8">Multi-pass membrane protein</topology>
    </subcellularLocation>
</comment>
<evidence type="ECO:0000256" key="10">
    <source>
        <dbReference type="SAM" id="Phobius"/>
    </source>
</evidence>
<evidence type="ECO:0000259" key="12">
    <source>
        <dbReference type="Pfam" id="PF07715"/>
    </source>
</evidence>
<keyword evidence="7 8" id="KW-0998">Cell outer membrane</keyword>
<evidence type="ECO:0000256" key="1">
    <source>
        <dbReference type="ARBA" id="ARBA00004571"/>
    </source>
</evidence>
<evidence type="ECO:0000313" key="13">
    <source>
        <dbReference type="EMBL" id="AQX50773.1"/>
    </source>
</evidence>
<dbReference type="SUPFAM" id="SSF49464">
    <property type="entry name" value="Carboxypeptidase regulatory domain-like"/>
    <property type="match status" value="1"/>
</dbReference>
<feature type="transmembrane region" description="Helical" evidence="10">
    <location>
        <begin position="6"/>
        <end position="28"/>
    </location>
</feature>
<dbReference type="Gene3D" id="2.170.130.10">
    <property type="entry name" value="TonB-dependent receptor, plug domain"/>
    <property type="match status" value="1"/>
</dbReference>